<dbReference type="GO" id="GO:0046295">
    <property type="term" value="P:glycolate biosynthetic process"/>
    <property type="evidence" value="ECO:0007669"/>
    <property type="project" value="UniProtKB-UniRule"/>
</dbReference>
<dbReference type="PANTHER" id="PTHR43434:SF1">
    <property type="entry name" value="PHOSPHOGLYCOLATE PHOSPHATASE"/>
    <property type="match status" value="1"/>
</dbReference>
<dbReference type="EMBL" id="CU459003">
    <property type="protein sequence ID" value="CAM76198.1"/>
    <property type="molecule type" value="Genomic_DNA"/>
</dbReference>
<sequence length="220" mass="23471">MNRVRRAAIFDLDGTLIHSLPDLTVAVNKTLADWDRAALPDTEVGPMVGDGAGTLVTRAFNARGGLPGPDVGPYLQRFLDHYEPHATDLTKPWPGVIETLEYLRSKGLILAICTNKPTKATHDILSALGLDHFFAVVVGGDDAPALKPNPAHINAVLDRLGINHEDAVMVGDSINDVLAAKGAKVPVVVLSFGYSRVPPNELGADLVVDDFTMLKRVIAG</sequence>
<comment type="catalytic activity">
    <reaction evidence="1 10">
        <text>2-phosphoglycolate + H2O = glycolate + phosphate</text>
        <dbReference type="Rhea" id="RHEA:14369"/>
        <dbReference type="ChEBI" id="CHEBI:15377"/>
        <dbReference type="ChEBI" id="CHEBI:29805"/>
        <dbReference type="ChEBI" id="CHEBI:43474"/>
        <dbReference type="ChEBI" id="CHEBI:58033"/>
        <dbReference type="EC" id="3.1.3.18"/>
    </reaction>
</comment>
<dbReference type="InterPro" id="IPR023198">
    <property type="entry name" value="PGP-like_dom2"/>
</dbReference>
<dbReference type="HAMAP" id="MF_00495">
    <property type="entry name" value="GPH_hydrolase_bact"/>
    <property type="match status" value="1"/>
</dbReference>
<dbReference type="CDD" id="cd07512">
    <property type="entry name" value="HAD_PGPase"/>
    <property type="match status" value="1"/>
</dbReference>
<dbReference type="PANTHER" id="PTHR43434">
    <property type="entry name" value="PHOSPHOGLYCOLATE PHOSPHATASE"/>
    <property type="match status" value="1"/>
</dbReference>
<dbReference type="NCBIfam" id="TIGR01549">
    <property type="entry name" value="HAD-SF-IA-v1"/>
    <property type="match status" value="1"/>
</dbReference>
<feature type="binding site" evidence="10">
    <location>
        <position position="11"/>
    </location>
    <ligand>
        <name>Mg(2+)</name>
        <dbReference type="ChEBI" id="CHEBI:18420"/>
    </ligand>
</feature>
<dbReference type="SFLD" id="SFLDG01129">
    <property type="entry name" value="C1.5:_HAD__Beta-PGM__Phosphata"/>
    <property type="match status" value="1"/>
</dbReference>
<dbReference type="InterPro" id="IPR037512">
    <property type="entry name" value="PGPase_prok"/>
</dbReference>
<comment type="function">
    <text evidence="10">Specifically catalyzes the dephosphorylation of 2-phosphoglycolate. Is involved in the dissimilation of the intracellular 2-phosphoglycolate formed during the DNA repair of 3'-phosphoglycolate ends, a major class of DNA lesions induced by oxidative stress.</text>
</comment>
<keyword evidence="8 10" id="KW-0460">Magnesium</keyword>
<dbReference type="NCBIfam" id="TIGR01509">
    <property type="entry name" value="HAD-SF-IA-v3"/>
    <property type="match status" value="1"/>
</dbReference>
<gene>
    <name evidence="11" type="primary">gph</name>
    <name evidence="11" type="ORF">MGR_2143</name>
</gene>
<keyword evidence="9 10" id="KW-0119">Carbohydrate metabolism</keyword>
<comment type="similarity">
    <text evidence="4 10">Belongs to the HAD-like hydrolase superfamily. CbbY/CbbZ/Gph/YieH family.</text>
</comment>
<protein>
    <recommendedName>
        <fullName evidence="5 10">Phosphoglycolate phosphatase</fullName>
        <shortName evidence="10">PGP</shortName>
        <shortName evidence="10">PGPase</shortName>
        <ecNumber evidence="5 10">3.1.3.18</ecNumber>
    </recommendedName>
</protein>
<dbReference type="NCBIfam" id="TIGR01449">
    <property type="entry name" value="PGP_bact"/>
    <property type="match status" value="1"/>
</dbReference>
<dbReference type="AlphaFoldDB" id="A4TZZ1"/>
<dbReference type="PRINTS" id="PR00413">
    <property type="entry name" value="HADHALOGNASE"/>
</dbReference>
<evidence type="ECO:0000256" key="9">
    <source>
        <dbReference type="ARBA" id="ARBA00023277"/>
    </source>
</evidence>
<dbReference type="UniPathway" id="UPA00865">
    <property type="reaction ID" value="UER00834"/>
</dbReference>
<feature type="binding site" evidence="10">
    <location>
        <position position="172"/>
    </location>
    <ligand>
        <name>Mg(2+)</name>
        <dbReference type="ChEBI" id="CHEBI:18420"/>
    </ligand>
</feature>
<proteinExistence type="inferred from homology"/>
<dbReference type="GO" id="GO:0008967">
    <property type="term" value="F:phosphoglycolate phosphatase activity"/>
    <property type="evidence" value="ECO:0007669"/>
    <property type="project" value="UniProtKB-UniRule"/>
</dbReference>
<dbReference type="RefSeq" id="WP_024080358.1">
    <property type="nucleotide sequence ID" value="NZ_CP027527.1"/>
</dbReference>
<keyword evidence="7 10" id="KW-0378">Hydrolase</keyword>
<evidence type="ECO:0000256" key="8">
    <source>
        <dbReference type="ARBA" id="ARBA00022842"/>
    </source>
</evidence>
<evidence type="ECO:0000313" key="11">
    <source>
        <dbReference type="EMBL" id="CAM76198.1"/>
    </source>
</evidence>
<dbReference type="FunFam" id="3.40.50.1000:FF:000022">
    <property type="entry name" value="Phosphoglycolate phosphatase"/>
    <property type="match status" value="1"/>
</dbReference>
<dbReference type="Pfam" id="PF13419">
    <property type="entry name" value="HAD_2"/>
    <property type="match status" value="1"/>
</dbReference>
<evidence type="ECO:0000256" key="4">
    <source>
        <dbReference type="ARBA" id="ARBA00006171"/>
    </source>
</evidence>
<reference evidence="11" key="1">
    <citation type="journal article" date="2007" name="J. Bacteriol.">
        <title>Comparative genome analysis of four magnetotactic bacteria reveals a complex set of group-specific genes implicated in magnetosome biomineralization and function.</title>
        <authorList>
            <person name="Richter M."/>
            <person name="Kube M."/>
            <person name="Bazylinski D.A."/>
            <person name="Lombardot T."/>
            <person name="Gloeckner F.O."/>
            <person name="Reinhardt R."/>
            <person name="Schueler D."/>
        </authorList>
    </citation>
    <scope>NUCLEOTIDE SEQUENCE</scope>
    <source>
        <strain evidence="11">MSR-1</strain>
    </source>
</reference>
<dbReference type="GO" id="GO:0046872">
    <property type="term" value="F:metal ion binding"/>
    <property type="evidence" value="ECO:0007669"/>
    <property type="project" value="UniProtKB-KW"/>
</dbReference>
<feature type="binding site" evidence="10">
    <location>
        <position position="13"/>
    </location>
    <ligand>
        <name>Mg(2+)</name>
        <dbReference type="ChEBI" id="CHEBI:18420"/>
    </ligand>
</feature>
<dbReference type="Gene3D" id="3.40.50.1000">
    <property type="entry name" value="HAD superfamily/HAD-like"/>
    <property type="match status" value="1"/>
</dbReference>
<accession>A4TZZ1</accession>
<evidence type="ECO:0000256" key="5">
    <source>
        <dbReference type="ARBA" id="ARBA00013078"/>
    </source>
</evidence>
<dbReference type="SFLD" id="SFLDG01135">
    <property type="entry name" value="C1.5.6:_HAD__Beta-PGM__Phospha"/>
    <property type="match status" value="1"/>
</dbReference>
<dbReference type="InterPro" id="IPR050155">
    <property type="entry name" value="HAD-like_hydrolase_sf"/>
</dbReference>
<dbReference type="InterPro" id="IPR036412">
    <property type="entry name" value="HAD-like_sf"/>
</dbReference>
<evidence type="ECO:0000256" key="2">
    <source>
        <dbReference type="ARBA" id="ARBA00001946"/>
    </source>
</evidence>
<comment type="pathway">
    <text evidence="3 10">Organic acid metabolism; glycolate biosynthesis; glycolate from 2-phosphoglycolate: step 1/1.</text>
</comment>
<dbReference type="InterPro" id="IPR023214">
    <property type="entry name" value="HAD_sf"/>
</dbReference>
<dbReference type="GO" id="GO:0006281">
    <property type="term" value="P:DNA repair"/>
    <property type="evidence" value="ECO:0007669"/>
    <property type="project" value="TreeGrafter"/>
</dbReference>
<name>A4TZZ1_9PROT</name>
<evidence type="ECO:0000256" key="10">
    <source>
        <dbReference type="HAMAP-Rule" id="MF_00495"/>
    </source>
</evidence>
<dbReference type="GO" id="GO:0005975">
    <property type="term" value="P:carbohydrate metabolic process"/>
    <property type="evidence" value="ECO:0007669"/>
    <property type="project" value="InterPro"/>
</dbReference>
<dbReference type="InterPro" id="IPR006439">
    <property type="entry name" value="HAD-SF_hydro_IA"/>
</dbReference>
<evidence type="ECO:0000256" key="6">
    <source>
        <dbReference type="ARBA" id="ARBA00022723"/>
    </source>
</evidence>
<keyword evidence="6 10" id="KW-0479">Metal-binding</keyword>
<dbReference type="SFLD" id="SFLDS00003">
    <property type="entry name" value="Haloacid_Dehalogenase"/>
    <property type="match status" value="1"/>
</dbReference>
<evidence type="ECO:0000256" key="7">
    <source>
        <dbReference type="ARBA" id="ARBA00022801"/>
    </source>
</evidence>
<feature type="active site" description="Nucleophile" evidence="10">
    <location>
        <position position="11"/>
    </location>
</feature>
<dbReference type="Gene3D" id="1.10.150.240">
    <property type="entry name" value="Putative phosphatase, domain 2"/>
    <property type="match status" value="1"/>
</dbReference>
<evidence type="ECO:0000256" key="1">
    <source>
        <dbReference type="ARBA" id="ARBA00000830"/>
    </source>
</evidence>
<organism evidence="11">
    <name type="scientific">Magnetospirillum gryphiswaldense</name>
    <dbReference type="NCBI Taxonomy" id="55518"/>
    <lineage>
        <taxon>Bacteria</taxon>
        <taxon>Pseudomonadati</taxon>
        <taxon>Pseudomonadota</taxon>
        <taxon>Alphaproteobacteria</taxon>
        <taxon>Rhodospirillales</taxon>
        <taxon>Rhodospirillaceae</taxon>
        <taxon>Magnetospirillum</taxon>
    </lineage>
</organism>
<dbReference type="EC" id="3.1.3.18" evidence="5 10"/>
<comment type="cofactor">
    <cofactor evidence="2 10">
        <name>Mg(2+)</name>
        <dbReference type="ChEBI" id="CHEBI:18420"/>
    </cofactor>
</comment>
<dbReference type="SUPFAM" id="SSF56784">
    <property type="entry name" value="HAD-like"/>
    <property type="match status" value="1"/>
</dbReference>
<evidence type="ECO:0000256" key="3">
    <source>
        <dbReference type="ARBA" id="ARBA00004818"/>
    </source>
</evidence>
<dbReference type="GO" id="GO:0005829">
    <property type="term" value="C:cytosol"/>
    <property type="evidence" value="ECO:0007669"/>
    <property type="project" value="TreeGrafter"/>
</dbReference>
<dbReference type="InterPro" id="IPR041492">
    <property type="entry name" value="HAD_2"/>
</dbReference>